<dbReference type="Pfam" id="PF09468">
    <property type="entry name" value="RNase_H2-Ydr279"/>
    <property type="match status" value="1"/>
</dbReference>
<comment type="caution">
    <text evidence="9">The sequence shown here is derived from an EMBL/GenBank/DDBJ whole genome shotgun (WGS) entry which is preliminary data.</text>
</comment>
<feature type="region of interest" description="Disordered" evidence="6">
    <location>
        <begin position="187"/>
        <end position="238"/>
    </location>
</feature>
<sequence length="238" mass="27609">MNVALVPKDLFQDAEYFNFPHPRNGKNTTFIRTQNTLYELLRIDRPHSSWLIGNSFVSDGTPYFAVPFHPLLLVLPFVSKRGKQMFTENDFFFDTPYAPIDDLLKPHLKYICQTMELGDDINYNYDQETALNWLISKTERLLPFLQKTNNLVDYLLIEVSYDVLRHYISSDFANLLKECLRQKYPKSFPPQTLNSMDYQADKEKPQPPPKKKAPSTKLKKPAGNTDISSFFGPAKSKK</sequence>
<dbReference type="PANTHER" id="PTHR13383">
    <property type="entry name" value="RIBONUCLEASE H2 SUBUNIT B"/>
    <property type="match status" value="1"/>
</dbReference>
<dbReference type="EMBL" id="JAPFFF010000014">
    <property type="protein sequence ID" value="KAK8870573.1"/>
    <property type="molecule type" value="Genomic_DNA"/>
</dbReference>
<keyword evidence="10" id="KW-1185">Reference proteome</keyword>
<evidence type="ECO:0000256" key="6">
    <source>
        <dbReference type="SAM" id="MobiDB-lite"/>
    </source>
</evidence>
<dbReference type="Proteomes" id="UP001470230">
    <property type="component" value="Unassembled WGS sequence"/>
</dbReference>
<accession>A0ABR2IY83</accession>
<evidence type="ECO:0000313" key="10">
    <source>
        <dbReference type="Proteomes" id="UP001470230"/>
    </source>
</evidence>
<dbReference type="InterPro" id="IPR041195">
    <property type="entry name" value="Rnh202_N"/>
</dbReference>
<protein>
    <recommendedName>
        <fullName evidence="2">Ribonuclease H2 subunit B</fullName>
    </recommendedName>
    <alternativeName>
        <fullName evidence="5">Ribonuclease HI subunit B</fullName>
    </alternativeName>
</protein>
<dbReference type="Pfam" id="PF17745">
    <property type="entry name" value="Ydr279_N"/>
    <property type="match status" value="1"/>
</dbReference>
<evidence type="ECO:0000313" key="9">
    <source>
        <dbReference type="EMBL" id="KAK8870573.1"/>
    </source>
</evidence>
<organism evidence="9 10">
    <name type="scientific">Tritrichomonas musculus</name>
    <dbReference type="NCBI Taxonomy" id="1915356"/>
    <lineage>
        <taxon>Eukaryota</taxon>
        <taxon>Metamonada</taxon>
        <taxon>Parabasalia</taxon>
        <taxon>Tritrichomonadida</taxon>
        <taxon>Tritrichomonadidae</taxon>
        <taxon>Tritrichomonas</taxon>
    </lineage>
</organism>
<name>A0ABR2IY83_9EUKA</name>
<gene>
    <name evidence="9" type="ORF">M9Y10_008459</name>
</gene>
<feature type="domain" description="Rnh202 triple barrel" evidence="8">
    <location>
        <begin position="6"/>
        <end position="68"/>
    </location>
</feature>
<dbReference type="InterPro" id="IPR019024">
    <property type="entry name" value="RNase_H2_suB_wHTH"/>
</dbReference>
<dbReference type="PANTHER" id="PTHR13383:SF11">
    <property type="entry name" value="RIBONUCLEASE H2 SUBUNIT B"/>
    <property type="match status" value="1"/>
</dbReference>
<evidence type="ECO:0000256" key="1">
    <source>
        <dbReference type="ARBA" id="ARBA00004123"/>
    </source>
</evidence>
<comment type="subcellular location">
    <subcellularLocation>
        <location evidence="1">Nucleus</location>
    </subcellularLocation>
</comment>
<feature type="compositionally biased region" description="Basic residues" evidence="6">
    <location>
        <begin position="209"/>
        <end position="220"/>
    </location>
</feature>
<dbReference type="Gene3D" id="1.10.20.120">
    <property type="match status" value="1"/>
</dbReference>
<evidence type="ECO:0000259" key="8">
    <source>
        <dbReference type="Pfam" id="PF17745"/>
    </source>
</evidence>
<dbReference type="InterPro" id="IPR040456">
    <property type="entry name" value="RNase_H2_suB"/>
</dbReference>
<evidence type="ECO:0000259" key="7">
    <source>
        <dbReference type="Pfam" id="PF09468"/>
    </source>
</evidence>
<evidence type="ECO:0000256" key="3">
    <source>
        <dbReference type="ARBA" id="ARBA00023242"/>
    </source>
</evidence>
<comment type="function">
    <text evidence="4">Non catalytic subunit of RNase H2, an endonuclease that specifically degrades the RNA of RNA:DNA hybrids. Participates in DNA replication, possibly by mediating the removal of lagging-strand Okazaki fragment RNA primers during DNA replication. Mediates the excision of single ribonucleotides from DNA:RNA duplexes.</text>
</comment>
<evidence type="ECO:0000256" key="5">
    <source>
        <dbReference type="ARBA" id="ARBA00033464"/>
    </source>
</evidence>
<keyword evidence="3" id="KW-0539">Nucleus</keyword>
<proteinExistence type="predicted"/>
<evidence type="ECO:0000256" key="2">
    <source>
        <dbReference type="ARBA" id="ARBA00019062"/>
    </source>
</evidence>
<feature type="domain" description="Ribonuclease H2 subunit B wHTH" evidence="7">
    <location>
        <begin position="100"/>
        <end position="145"/>
    </location>
</feature>
<evidence type="ECO:0000256" key="4">
    <source>
        <dbReference type="ARBA" id="ARBA00024778"/>
    </source>
</evidence>
<reference evidence="9 10" key="1">
    <citation type="submission" date="2024-04" db="EMBL/GenBank/DDBJ databases">
        <title>Tritrichomonas musculus Genome.</title>
        <authorList>
            <person name="Alves-Ferreira E."/>
            <person name="Grigg M."/>
            <person name="Lorenzi H."/>
            <person name="Galac M."/>
        </authorList>
    </citation>
    <scope>NUCLEOTIDE SEQUENCE [LARGE SCALE GENOMIC DNA]</scope>
    <source>
        <strain evidence="9 10">EAF2021</strain>
    </source>
</reference>
<dbReference type="Gene3D" id="2.20.25.530">
    <property type="match status" value="1"/>
</dbReference>